<protein>
    <recommendedName>
        <fullName evidence="1">F-box domain-containing protein</fullName>
    </recommendedName>
</protein>
<accession>A0AAD5TFQ3</accession>
<dbReference type="PANTHER" id="PTHR31350">
    <property type="entry name" value="SI:DKEY-261L7.2"/>
    <property type="match status" value="1"/>
</dbReference>
<dbReference type="NCBIfam" id="TIGR02097">
    <property type="entry name" value="yccV"/>
    <property type="match status" value="1"/>
</dbReference>
<dbReference type="InterPro" id="IPR036623">
    <property type="entry name" value="Hemimethylated_DNA-bd_sf"/>
</dbReference>
<evidence type="ECO:0000313" key="2">
    <source>
        <dbReference type="EMBL" id="KAJ3175065.1"/>
    </source>
</evidence>
<dbReference type="InterPro" id="IPR036047">
    <property type="entry name" value="F-box-like_dom_sf"/>
</dbReference>
<dbReference type="Pfam" id="PF13369">
    <property type="entry name" value="Transglut_core2"/>
    <property type="match status" value="1"/>
</dbReference>
<dbReference type="SUPFAM" id="SSF141255">
    <property type="entry name" value="YccV-like"/>
    <property type="match status" value="1"/>
</dbReference>
<dbReference type="InterPro" id="IPR032698">
    <property type="entry name" value="SirB1_N"/>
</dbReference>
<gene>
    <name evidence="2" type="ORF">HDU87_006462</name>
</gene>
<feature type="domain" description="F-box" evidence="1">
    <location>
        <begin position="15"/>
        <end position="61"/>
    </location>
</feature>
<dbReference type="AlphaFoldDB" id="A0AAD5TFQ3"/>
<dbReference type="Gene3D" id="2.30.30.390">
    <property type="entry name" value="Hemimethylated DNA-binding domain"/>
    <property type="match status" value="1"/>
</dbReference>
<comment type="caution">
    <text evidence="2">The sequence shown here is derived from an EMBL/GenBank/DDBJ whole genome shotgun (WGS) entry which is preliminary data.</text>
</comment>
<dbReference type="PANTHER" id="PTHR31350:SF21">
    <property type="entry name" value="F-BOX ONLY PROTEIN 21"/>
    <property type="match status" value="1"/>
</dbReference>
<dbReference type="GO" id="GO:0003677">
    <property type="term" value="F:DNA binding"/>
    <property type="evidence" value="ECO:0007669"/>
    <property type="project" value="InterPro"/>
</dbReference>
<dbReference type="InterPro" id="IPR011722">
    <property type="entry name" value="Hemimethylated_DNA-bd_dom"/>
</dbReference>
<dbReference type="SMART" id="SM00992">
    <property type="entry name" value="YccV-like"/>
    <property type="match status" value="1"/>
</dbReference>
<evidence type="ECO:0000313" key="3">
    <source>
        <dbReference type="Proteomes" id="UP001212152"/>
    </source>
</evidence>
<evidence type="ECO:0000259" key="1">
    <source>
        <dbReference type="PROSITE" id="PS50181"/>
    </source>
</evidence>
<proteinExistence type="predicted"/>
<dbReference type="InterPro" id="IPR001810">
    <property type="entry name" value="F-box_dom"/>
</dbReference>
<dbReference type="Gene3D" id="1.20.1280.50">
    <property type="match status" value="1"/>
</dbReference>
<dbReference type="SMART" id="SM00256">
    <property type="entry name" value="FBOX"/>
    <property type="match status" value="1"/>
</dbReference>
<dbReference type="EMBL" id="JADGJQ010000056">
    <property type="protein sequence ID" value="KAJ3175065.1"/>
    <property type="molecule type" value="Genomic_DNA"/>
</dbReference>
<dbReference type="Proteomes" id="UP001212152">
    <property type="component" value="Unassembled WGS sequence"/>
</dbReference>
<dbReference type="Pfam" id="PF08755">
    <property type="entry name" value="YccV-like"/>
    <property type="match status" value="1"/>
</dbReference>
<dbReference type="Pfam" id="PF12937">
    <property type="entry name" value="F-box-like"/>
    <property type="match status" value="1"/>
</dbReference>
<organism evidence="2 3">
    <name type="scientific">Geranomyces variabilis</name>
    <dbReference type="NCBI Taxonomy" id="109894"/>
    <lineage>
        <taxon>Eukaryota</taxon>
        <taxon>Fungi</taxon>
        <taxon>Fungi incertae sedis</taxon>
        <taxon>Chytridiomycota</taxon>
        <taxon>Chytridiomycota incertae sedis</taxon>
        <taxon>Chytridiomycetes</taxon>
        <taxon>Spizellomycetales</taxon>
        <taxon>Powellomycetaceae</taxon>
        <taxon>Geranomyces</taxon>
    </lineage>
</organism>
<keyword evidence="3" id="KW-1185">Reference proteome</keyword>
<dbReference type="PROSITE" id="PS50181">
    <property type="entry name" value="FBOX"/>
    <property type="match status" value="1"/>
</dbReference>
<dbReference type="SUPFAM" id="SSF81383">
    <property type="entry name" value="F-box domain"/>
    <property type="match status" value="1"/>
</dbReference>
<sequence length="620" mass="70803">MADAPLPEGARSSKLSPTGCLPQDLIMEILQYVDARDAVHWMQCSSIWRDMCSDNLLWKKKSLARWRHWADGPPSDPKFAGWRQLFEERHKKDVYAARALDGVVLEPCHRLARMQSIAKLQEDATDVLDRKLGDCLEDYLARAFHTERVRNMINRSWVIGQWLALVPQLNGSKFDIRPRQPLQRRTDDEFPLEFGAFLLCRFVDRNVQYADIVKQLDALADEAAAVVEPINSKIGGNVVERRARQLYDFLFVRKEFAAAADAYYDVRNSLIDHVLSRRLGIPISLCLIFAVVGRRLGIQIELTSFPHHVLARLVTEDGTQWYVDCFRRTPAPDDGFKTREQCLDILRSMGIAQRLEFLEPVRKPAIFARMATNILSSVNHMRDPVRSLNLQQHAYGSMCLLLVLSPSAQMQPVSPWRRFLYGILVSECPEDVWFAEADQELLTSQLASGADPAGAARIKADLELLTNEIAEIRRVDAEIRTPAVKDRETMAIKPEMKVGDVMRHHKYGYCGVVYGWDAKYSGGEEWWARQAGTDTLVRGRNQPFYHVVSIDGHHSDSATSHILRYVAEENMRPISEPAEREEIRRIIEDCPDIGRWFKRWDGKSGRFAPVGEITSMFVNG</sequence>
<reference evidence="2" key="1">
    <citation type="submission" date="2020-05" db="EMBL/GenBank/DDBJ databases">
        <title>Phylogenomic resolution of chytrid fungi.</title>
        <authorList>
            <person name="Stajich J.E."/>
            <person name="Amses K."/>
            <person name="Simmons R."/>
            <person name="Seto K."/>
            <person name="Myers J."/>
            <person name="Bonds A."/>
            <person name="Quandt C.A."/>
            <person name="Barry K."/>
            <person name="Liu P."/>
            <person name="Grigoriev I."/>
            <person name="Longcore J.E."/>
            <person name="James T.Y."/>
        </authorList>
    </citation>
    <scope>NUCLEOTIDE SEQUENCE</scope>
    <source>
        <strain evidence="2">JEL0379</strain>
    </source>
</reference>
<name>A0AAD5TFQ3_9FUNG</name>